<reference evidence="1 2" key="1">
    <citation type="submission" date="2008-07" db="EMBL/GenBank/DDBJ databases">
        <authorList>
            <person name="Tandeau de Marsac N."/>
            <person name="Ferriera S."/>
            <person name="Johnson J."/>
            <person name="Kravitz S."/>
            <person name="Beeson K."/>
            <person name="Sutton G."/>
            <person name="Rogers Y.-H."/>
            <person name="Friedman R."/>
            <person name="Frazier M."/>
            <person name="Venter J.C."/>
        </authorList>
    </citation>
    <scope>NUCLEOTIDE SEQUENCE [LARGE SCALE GENOMIC DNA]</scope>
    <source>
        <strain evidence="1 2">PCC 7420</strain>
    </source>
</reference>
<protein>
    <submittedName>
        <fullName evidence="1">Uncharacterized protein</fullName>
    </submittedName>
</protein>
<organism evidence="1 2">
    <name type="scientific">Coleofasciculus chthonoplastes PCC 7420</name>
    <dbReference type="NCBI Taxonomy" id="118168"/>
    <lineage>
        <taxon>Bacteria</taxon>
        <taxon>Bacillati</taxon>
        <taxon>Cyanobacteriota</taxon>
        <taxon>Cyanophyceae</taxon>
        <taxon>Coleofasciculales</taxon>
        <taxon>Coleofasciculaceae</taxon>
        <taxon>Coleofasciculus</taxon>
    </lineage>
</organism>
<dbReference type="STRING" id="118168.MC7420_393"/>
<evidence type="ECO:0000313" key="2">
    <source>
        <dbReference type="Proteomes" id="UP000003835"/>
    </source>
</evidence>
<dbReference type="HOGENOM" id="CLU_2768697_0_0_3"/>
<sequence length="69" mass="7367">MGAIPWRDRLASSALGKVGGRGDRLAISVFVERLSLTIIGYGNAVPLPNQLFLRWGRGTIPSCPDIDSG</sequence>
<accession>B4VL74</accession>
<keyword evidence="2" id="KW-1185">Reference proteome</keyword>
<proteinExistence type="predicted"/>
<name>B4VL74_9CYAN</name>
<dbReference type="EMBL" id="DS989844">
    <property type="protein sequence ID" value="EDX77256.1"/>
    <property type="molecule type" value="Genomic_DNA"/>
</dbReference>
<dbReference type="Proteomes" id="UP000003835">
    <property type="component" value="Unassembled WGS sequence"/>
</dbReference>
<dbReference type="AlphaFoldDB" id="B4VL74"/>
<evidence type="ECO:0000313" key="1">
    <source>
        <dbReference type="EMBL" id="EDX77256.1"/>
    </source>
</evidence>
<gene>
    <name evidence="1" type="ORF">MC7420_393</name>
</gene>